<gene>
    <name evidence="2" type="primary">gspM</name>
    <name evidence="2" type="ORF">Q4527_08515</name>
</gene>
<dbReference type="InterPro" id="IPR007690">
    <property type="entry name" value="T2SS_GspM"/>
</dbReference>
<organism evidence="2 3">
    <name type="scientific">Alteromonas stellipolaris</name>
    <dbReference type="NCBI Taxonomy" id="233316"/>
    <lineage>
        <taxon>Bacteria</taxon>
        <taxon>Pseudomonadati</taxon>
        <taxon>Pseudomonadota</taxon>
        <taxon>Gammaproteobacteria</taxon>
        <taxon>Alteromonadales</taxon>
        <taxon>Alteromonadaceae</taxon>
        <taxon>Alteromonas/Salinimonas group</taxon>
        <taxon>Alteromonas</taxon>
    </lineage>
</organism>
<comment type="caution">
    <text evidence="2">The sequence shown here is derived from an EMBL/GenBank/DDBJ whole genome shotgun (WGS) entry which is preliminary data.</text>
</comment>
<feature type="transmembrane region" description="Helical" evidence="1">
    <location>
        <begin position="20"/>
        <end position="42"/>
    </location>
</feature>
<evidence type="ECO:0000256" key="1">
    <source>
        <dbReference type="SAM" id="Phobius"/>
    </source>
</evidence>
<name>A0AAW7Z4M5_9ALTE</name>
<evidence type="ECO:0000313" key="2">
    <source>
        <dbReference type="EMBL" id="MDO6577433.1"/>
    </source>
</evidence>
<evidence type="ECO:0000313" key="3">
    <source>
        <dbReference type="Proteomes" id="UP001170717"/>
    </source>
</evidence>
<dbReference type="GO" id="GO:0015628">
    <property type="term" value="P:protein secretion by the type II secretion system"/>
    <property type="evidence" value="ECO:0007669"/>
    <property type="project" value="InterPro"/>
</dbReference>
<dbReference type="Pfam" id="PF04612">
    <property type="entry name" value="T2SSM"/>
    <property type="match status" value="1"/>
</dbReference>
<dbReference type="AlphaFoldDB" id="A0AAW7Z4M5"/>
<proteinExistence type="predicted"/>
<dbReference type="RefSeq" id="WP_303538394.1">
    <property type="nucleotide sequence ID" value="NZ_JAUOQI010000005.1"/>
</dbReference>
<protein>
    <submittedName>
        <fullName evidence="2">Type II secretion system protein GspM</fullName>
    </submittedName>
</protein>
<dbReference type="EMBL" id="JAUOQI010000005">
    <property type="protein sequence ID" value="MDO6577433.1"/>
    <property type="molecule type" value="Genomic_DNA"/>
</dbReference>
<keyword evidence="1" id="KW-1133">Transmembrane helix</keyword>
<reference evidence="2" key="1">
    <citation type="submission" date="2023-07" db="EMBL/GenBank/DDBJ databases">
        <title>Genome content predicts the carbon catabolic preferences of heterotrophic bacteria.</title>
        <authorList>
            <person name="Gralka M."/>
        </authorList>
    </citation>
    <scope>NUCLEOTIDE SEQUENCE</scope>
    <source>
        <strain evidence="2">F2M12</strain>
    </source>
</reference>
<sequence length="214" mass="24582">MSKDSLNSKLAAMSPRELIMLFVAGLVVIVLIGFTFFIEPLWKKSQSMERRLASEATQASSLNQQLQIYLEALEEDPDKALISSIAELEEKDAILEQRFRDELKTLVTPDEMPALVSRMFDDAQQVRLESMATIAPVNIFAGREDLSELTLYRHGLTLTFSGSYFDIRDFLQRAQKENIKLYWEAMDYQVSDYPNGKVTLEFYTVSTQRTFIRV</sequence>
<dbReference type="GO" id="GO:0015627">
    <property type="term" value="C:type II protein secretion system complex"/>
    <property type="evidence" value="ECO:0007669"/>
    <property type="project" value="InterPro"/>
</dbReference>
<keyword evidence="1" id="KW-0812">Transmembrane</keyword>
<accession>A0AAW7Z4M5</accession>
<keyword evidence="1" id="KW-0472">Membrane</keyword>
<dbReference type="Proteomes" id="UP001170717">
    <property type="component" value="Unassembled WGS sequence"/>
</dbReference>